<sequence>MDTNVFPPPQSVDEVAQLVKRLYQPGNPQVISSIQDQLQTLQRSSDGWQLADALLGYEDVNVRFFGALTFTVKLNNDGASLDEQNAQAVLQRLIHWLVRLVNQSESPMVIRKLCSTLVTYFTRSPVRWQRPLFHLICSFSHGDALPAEAVENVSLHSSELISTLSTAQLVSLYTFSGTFADEIGKIEYSYPSQAGLHVQMEREVLDVSPMLRFGLQSNGDNSTKLRGEALRCFLTWANYAQPIWPTKPDTLQYLQDLLEPAIQCLLLDDADVDALDVFIDLLESYTSFFQRHHLDAIASIIRTHFGPQLEESLRDQGAMFNPAGQLVVSYAIAVIEDIVEKPDGQRAQVTLPLLAAILKAPGYPGDDDELSTITIEFWNTYIEYVNDELFSQDSHDDAPDWLGSAKSVTSEVTTLLWKKMWTPPGEVTKQWGDAEKDGFRSFRTDATDLLVSVYLFLTGEMLQQLVQLALGALQEQQWRALEAAMLCLNAVADNVLEDQMSDNILAPLFNSALFRTMGDFTHTIPTQTRKTAIDMLGNYGQYIERHPEALPDAVRFLFASLETAAFANISAKSIALLCSTCRHNLTGELDGFLAQYQRFLGGPTSDPYTKEKVIGGVAAIIQALTPESAKVRPLMALLENIERDVAFAKETVASGGDVELAQLTGVTALQCLASVGKNLQVPDDVPINLYDDDDINNEKKARFWSSEEGNAVQSRITGCFSILEILGNDGEAIDAACQVLKAGYTETTPGPFVLPPSITVNFLQQCSVTTPQLESVLATACTLIHQHSQVGSVRIDAEVQAIYQQVASFAQALGQPREDPGVSQTSIDVFSRLFPKYAAVLFDSTPDQINLVLNFTLQAIEGSDQLPKRSSLDFWNRLLRAAGPTNTAVKVTPEIAAKALEVANAYGPSLTQTLIRQIGGLGQRSELDYLSEPLRALFTALPAQAKGWVEASLWSEHFPPVVPGVGDAEKRRFMSQCVVLRGGAKTKEIVKEFYVACRGLVSSY</sequence>
<accession>A0AB34KHR7</accession>
<dbReference type="AlphaFoldDB" id="A0AB34KHR7"/>
<proteinExistence type="inferred from homology"/>
<dbReference type="GO" id="GO:0006606">
    <property type="term" value="P:protein import into nucleus"/>
    <property type="evidence" value="ECO:0007669"/>
    <property type="project" value="TreeGrafter"/>
</dbReference>
<keyword evidence="4" id="KW-0653">Protein transport</keyword>
<dbReference type="Gene3D" id="1.25.10.10">
    <property type="entry name" value="Leucine-rich Repeat Variant"/>
    <property type="match status" value="1"/>
</dbReference>
<dbReference type="Pfam" id="PF24140">
    <property type="entry name" value="TPR_TNPO3_IPO13_3rd"/>
    <property type="match status" value="1"/>
</dbReference>
<dbReference type="GO" id="GO:0005634">
    <property type="term" value="C:nucleus"/>
    <property type="evidence" value="ECO:0007669"/>
    <property type="project" value="UniProtKB-SubCell"/>
</dbReference>
<evidence type="ECO:0000256" key="2">
    <source>
        <dbReference type="ARBA" id="ARBA00007991"/>
    </source>
</evidence>
<dbReference type="PANTHER" id="PTHR12363">
    <property type="entry name" value="TRANSPORTIN 3 AND IMPORTIN 13"/>
    <property type="match status" value="1"/>
</dbReference>
<dbReference type="InterPro" id="IPR011989">
    <property type="entry name" value="ARM-like"/>
</dbReference>
<protein>
    <submittedName>
        <fullName evidence="6">Uncharacterized protein</fullName>
    </submittedName>
</protein>
<dbReference type="InterPro" id="IPR057942">
    <property type="entry name" value="TPR_TNPO3_IPO13_3rd"/>
</dbReference>
<organism evidence="6 7">
    <name type="scientific">Cladosporium halotolerans</name>
    <dbReference type="NCBI Taxonomy" id="1052096"/>
    <lineage>
        <taxon>Eukaryota</taxon>
        <taxon>Fungi</taxon>
        <taxon>Dikarya</taxon>
        <taxon>Ascomycota</taxon>
        <taxon>Pezizomycotina</taxon>
        <taxon>Dothideomycetes</taxon>
        <taxon>Dothideomycetidae</taxon>
        <taxon>Cladosporiales</taxon>
        <taxon>Cladosporiaceae</taxon>
        <taxon>Cladosporium</taxon>
    </lineage>
</organism>
<dbReference type="GO" id="GO:0005737">
    <property type="term" value="C:cytoplasm"/>
    <property type="evidence" value="ECO:0007669"/>
    <property type="project" value="TreeGrafter"/>
</dbReference>
<evidence type="ECO:0000313" key="7">
    <source>
        <dbReference type="Proteomes" id="UP000803884"/>
    </source>
</evidence>
<dbReference type="InterPro" id="IPR051345">
    <property type="entry name" value="Importin_beta-like_NTR"/>
</dbReference>
<dbReference type="Proteomes" id="UP000803884">
    <property type="component" value="Unassembled WGS sequence"/>
</dbReference>
<dbReference type="SUPFAM" id="SSF48371">
    <property type="entry name" value="ARM repeat"/>
    <property type="match status" value="1"/>
</dbReference>
<dbReference type="InterPro" id="IPR016024">
    <property type="entry name" value="ARM-type_fold"/>
</dbReference>
<name>A0AB34KHR7_9PEZI</name>
<comment type="similarity">
    <text evidence="2">Belongs to the importin beta family.</text>
</comment>
<dbReference type="RefSeq" id="XP_069225905.1">
    <property type="nucleotide sequence ID" value="XM_069376935.1"/>
</dbReference>
<comment type="subcellular location">
    <subcellularLocation>
        <location evidence="1">Nucleus</location>
    </subcellularLocation>
</comment>
<evidence type="ECO:0000256" key="4">
    <source>
        <dbReference type="ARBA" id="ARBA00022927"/>
    </source>
</evidence>
<evidence type="ECO:0000256" key="1">
    <source>
        <dbReference type="ARBA" id="ARBA00004123"/>
    </source>
</evidence>
<gene>
    <name evidence="6" type="ORF">WHR41_08331</name>
</gene>
<keyword evidence="3" id="KW-0813">Transport</keyword>
<dbReference type="GeneID" id="96009773"/>
<keyword evidence="7" id="KW-1185">Reference proteome</keyword>
<evidence type="ECO:0000313" key="6">
    <source>
        <dbReference type="EMBL" id="KAL1582798.1"/>
    </source>
</evidence>
<evidence type="ECO:0000256" key="5">
    <source>
        <dbReference type="ARBA" id="ARBA00023242"/>
    </source>
</evidence>
<comment type="caution">
    <text evidence="6">The sequence shown here is derived from an EMBL/GenBank/DDBJ whole genome shotgun (WGS) entry which is preliminary data.</text>
</comment>
<reference evidence="6 7" key="1">
    <citation type="journal article" date="2020" name="Microbiol. Resour. Announc.">
        <title>Draft Genome Sequence of a Cladosporium Species Isolated from the Mesophotic Ascidian Didemnum maculosum.</title>
        <authorList>
            <person name="Gioti A."/>
            <person name="Siaperas R."/>
            <person name="Nikolaivits E."/>
            <person name="Le Goff G."/>
            <person name="Ouazzani J."/>
            <person name="Kotoulas G."/>
            <person name="Topakas E."/>
        </authorList>
    </citation>
    <scope>NUCLEOTIDE SEQUENCE [LARGE SCALE GENOMIC DNA]</scope>
    <source>
        <strain evidence="6 7">TM138-S3</strain>
    </source>
</reference>
<dbReference type="EMBL" id="JAAQHG020000044">
    <property type="protein sequence ID" value="KAL1582798.1"/>
    <property type="molecule type" value="Genomic_DNA"/>
</dbReference>
<dbReference type="PANTHER" id="PTHR12363:SF33">
    <property type="entry name" value="IMPORTIN-13"/>
    <property type="match status" value="1"/>
</dbReference>
<evidence type="ECO:0000256" key="3">
    <source>
        <dbReference type="ARBA" id="ARBA00022448"/>
    </source>
</evidence>
<keyword evidence="5" id="KW-0539">Nucleus</keyword>